<sequence>MANIQQNNKRIILNSKILILQQRIDAFVKLGSFLASAEGAESPILHAVSTKNPWYTRANVLQQFQAIAGNLTAAKLEQWLANAPQQDVPKTVGLVLAGNLPLVGFHDIMTVLLAGFTAMIKTSSDDAGLTNFVLDKLLEIEPQFREKIKLVERLENFDLVIATGSNNSARYFEHYFGKYPHIIRKNRNSLAVLSGQETPEQLTALGHDIFDYFGLGCRSVSKIFLPKAYSIPHLFDQLESFHPIKDHFKYNNNYDFNKSIYLINKNVHFDNGFLLLKEDDALASPLAVVHYAYYENIQDVKEYINSHSEEIQCVTTEMDLQGVESPVFALGNSQCPALDDYADNVDTLAFLVANQ</sequence>
<protein>
    <submittedName>
        <fullName evidence="2">Acyl-CoA reductase (LuxC)</fullName>
    </submittedName>
</protein>
<keyword evidence="3" id="KW-1185">Reference proteome</keyword>
<dbReference type="OrthoDB" id="1522941at2"/>
<proteinExistence type="predicted"/>
<gene>
    <name evidence="2" type="ORF">SAMN05421877_106142</name>
</gene>
<dbReference type="GO" id="GO:0003995">
    <property type="term" value="F:acyl-CoA dehydrogenase activity"/>
    <property type="evidence" value="ECO:0007669"/>
    <property type="project" value="InterPro"/>
</dbReference>
<name>A0A1H5YUR6_9SPHI</name>
<keyword evidence="1" id="KW-0521">NADP</keyword>
<evidence type="ECO:0000256" key="1">
    <source>
        <dbReference type="ARBA" id="ARBA00022857"/>
    </source>
</evidence>
<organism evidence="2 3">
    <name type="scientific">Sphingobacterium lactis</name>
    <dbReference type="NCBI Taxonomy" id="797291"/>
    <lineage>
        <taxon>Bacteria</taxon>
        <taxon>Pseudomonadati</taxon>
        <taxon>Bacteroidota</taxon>
        <taxon>Sphingobacteriia</taxon>
        <taxon>Sphingobacteriales</taxon>
        <taxon>Sphingobacteriaceae</taxon>
        <taxon>Sphingobacterium</taxon>
    </lineage>
</organism>
<reference evidence="3" key="1">
    <citation type="submission" date="2016-10" db="EMBL/GenBank/DDBJ databases">
        <authorList>
            <person name="Varghese N."/>
            <person name="Submissions S."/>
        </authorList>
    </citation>
    <scope>NUCLEOTIDE SEQUENCE [LARGE SCALE GENOMIC DNA]</scope>
    <source>
        <strain evidence="3">DSM 22361</strain>
    </source>
</reference>
<evidence type="ECO:0000313" key="3">
    <source>
        <dbReference type="Proteomes" id="UP000236731"/>
    </source>
</evidence>
<dbReference type="Pfam" id="PF05893">
    <property type="entry name" value="LuxC"/>
    <property type="match status" value="1"/>
</dbReference>
<accession>A0A1H5YUR6</accession>
<dbReference type="Proteomes" id="UP000236731">
    <property type="component" value="Unassembled WGS sequence"/>
</dbReference>
<evidence type="ECO:0000313" key="2">
    <source>
        <dbReference type="EMBL" id="SEG28009.1"/>
    </source>
</evidence>
<dbReference type="AlphaFoldDB" id="A0A1H5YUR6"/>
<dbReference type="GO" id="GO:0008218">
    <property type="term" value="P:bioluminescence"/>
    <property type="evidence" value="ECO:0007669"/>
    <property type="project" value="InterPro"/>
</dbReference>
<dbReference type="InterPro" id="IPR008670">
    <property type="entry name" value="CoA_reduct_LuxC"/>
</dbReference>
<dbReference type="EMBL" id="FNUT01000006">
    <property type="protein sequence ID" value="SEG28009.1"/>
    <property type="molecule type" value="Genomic_DNA"/>
</dbReference>